<evidence type="ECO:0000256" key="3">
    <source>
        <dbReference type="ARBA" id="ARBA00022692"/>
    </source>
</evidence>
<keyword evidence="4 6" id="KW-1133">Transmembrane helix</keyword>
<evidence type="ECO:0000256" key="2">
    <source>
        <dbReference type="ARBA" id="ARBA00022475"/>
    </source>
</evidence>
<dbReference type="InterPro" id="IPR017039">
    <property type="entry name" value="Virul_fac_BrkB"/>
</dbReference>
<dbReference type="Pfam" id="PF03631">
    <property type="entry name" value="Virul_fac_BrkB"/>
    <property type="match status" value="1"/>
</dbReference>
<keyword evidence="5 6" id="KW-0472">Membrane</keyword>
<feature type="transmembrane region" description="Helical" evidence="6">
    <location>
        <begin position="181"/>
        <end position="200"/>
    </location>
</feature>
<dbReference type="PIRSF" id="PIRSF035875">
    <property type="entry name" value="RNase_BN"/>
    <property type="match status" value="1"/>
</dbReference>
<reference evidence="7 8" key="1">
    <citation type="submission" date="2018-01" db="EMBL/GenBank/DDBJ databases">
        <title>Genomic Encyclopedia of Archaeal and Bacterial Type Strains, Phase II (KMG-II): from individual species to whole genera.</title>
        <authorList>
            <person name="Goeker M."/>
        </authorList>
    </citation>
    <scope>NUCLEOTIDE SEQUENCE [LARGE SCALE GENOMIC DNA]</scope>
    <source>
        <strain evidence="7 8">DSM 17023</strain>
    </source>
</reference>
<dbReference type="RefSeq" id="WP_103223164.1">
    <property type="nucleotide sequence ID" value="NZ_PPCN01000006.1"/>
</dbReference>
<dbReference type="GO" id="GO:0005886">
    <property type="term" value="C:plasma membrane"/>
    <property type="evidence" value="ECO:0007669"/>
    <property type="project" value="UniProtKB-SubCell"/>
</dbReference>
<gene>
    <name evidence="7" type="ORF">CLV41_10647</name>
</gene>
<keyword evidence="2" id="KW-1003">Cell membrane</keyword>
<name>A0A2S3URT1_9HYPH</name>
<protein>
    <submittedName>
        <fullName evidence="7">Membrane protein</fullName>
    </submittedName>
</protein>
<evidence type="ECO:0000256" key="1">
    <source>
        <dbReference type="ARBA" id="ARBA00004651"/>
    </source>
</evidence>
<feature type="transmembrane region" description="Helical" evidence="6">
    <location>
        <begin position="212"/>
        <end position="235"/>
    </location>
</feature>
<evidence type="ECO:0000313" key="7">
    <source>
        <dbReference type="EMBL" id="POF30435.1"/>
    </source>
</evidence>
<dbReference type="PANTHER" id="PTHR30213:SF0">
    <property type="entry name" value="UPF0761 MEMBRANE PROTEIN YIHY"/>
    <property type="match status" value="1"/>
</dbReference>
<dbReference type="EMBL" id="PPCN01000006">
    <property type="protein sequence ID" value="POF30435.1"/>
    <property type="molecule type" value="Genomic_DNA"/>
</dbReference>
<evidence type="ECO:0000256" key="5">
    <source>
        <dbReference type="ARBA" id="ARBA00023136"/>
    </source>
</evidence>
<feature type="transmembrane region" description="Helical" evidence="6">
    <location>
        <begin position="247"/>
        <end position="274"/>
    </location>
</feature>
<keyword evidence="8" id="KW-1185">Reference proteome</keyword>
<comment type="caution">
    <text evidence="7">The sequence shown here is derived from an EMBL/GenBank/DDBJ whole genome shotgun (WGS) entry which is preliminary data.</text>
</comment>
<accession>A0A2S3URT1</accession>
<evidence type="ECO:0000256" key="6">
    <source>
        <dbReference type="SAM" id="Phobius"/>
    </source>
</evidence>
<evidence type="ECO:0000313" key="8">
    <source>
        <dbReference type="Proteomes" id="UP000236959"/>
    </source>
</evidence>
<dbReference type="AlphaFoldDB" id="A0A2S3URT1"/>
<organism evidence="7 8">
    <name type="scientific">Roseibium marinum</name>
    <dbReference type="NCBI Taxonomy" id="281252"/>
    <lineage>
        <taxon>Bacteria</taxon>
        <taxon>Pseudomonadati</taxon>
        <taxon>Pseudomonadota</taxon>
        <taxon>Alphaproteobacteria</taxon>
        <taxon>Hyphomicrobiales</taxon>
        <taxon>Stappiaceae</taxon>
        <taxon>Roseibium</taxon>
    </lineage>
</organism>
<dbReference type="Proteomes" id="UP000236959">
    <property type="component" value="Unassembled WGS sequence"/>
</dbReference>
<feature type="transmembrane region" description="Helical" evidence="6">
    <location>
        <begin position="138"/>
        <end position="161"/>
    </location>
</feature>
<feature type="transmembrane region" description="Helical" evidence="6">
    <location>
        <begin position="35"/>
        <end position="57"/>
    </location>
</feature>
<proteinExistence type="predicted"/>
<evidence type="ECO:0000256" key="4">
    <source>
        <dbReference type="ARBA" id="ARBA00022989"/>
    </source>
</evidence>
<comment type="subcellular location">
    <subcellularLocation>
        <location evidence="1">Cell membrane</location>
        <topology evidence="1">Multi-pass membrane protein</topology>
    </subcellularLocation>
</comment>
<dbReference type="PANTHER" id="PTHR30213">
    <property type="entry name" value="INNER MEMBRANE PROTEIN YHJD"/>
    <property type="match status" value="1"/>
</dbReference>
<dbReference type="OrthoDB" id="7163777at2"/>
<sequence>MSLRLAALVIYAVLKDAIGHFARDDGFAMASHVALSGLLAIFPLLIFIASLAAFLGLTGAADTVSQLIFDTWPESVAAPLAREVQNVLTVRRGDLLTLGAVAALWFSSNGVEALRTALNRAYRQQEHRSIVLLRLQSLGLVLLGAGILLAYTFLVVLAPLALEALKTYVPAIDPFLLSINVARYTLAGSLLIIGLFITHWQLPSGHRTFRDLWPGVVATLVMWIVAGSVFGAYLASFANYVSTYGGLAGIMTAMIFLYICALVFILGGELNAAISRQRQLVLRKQMRVVSRGASEG</sequence>
<dbReference type="NCBIfam" id="TIGR00765">
    <property type="entry name" value="yihY_not_rbn"/>
    <property type="match status" value="1"/>
</dbReference>
<keyword evidence="3 6" id="KW-0812">Transmembrane</keyword>